<feature type="repeat" description="TNFR-Cys" evidence="8">
    <location>
        <begin position="68"/>
        <end position="108"/>
    </location>
</feature>
<evidence type="ECO:0000256" key="4">
    <source>
        <dbReference type="ARBA" id="ARBA00022729"/>
    </source>
</evidence>
<feature type="disulfide bond" evidence="8">
    <location>
        <begin position="90"/>
        <end position="108"/>
    </location>
</feature>
<dbReference type="InterPro" id="IPR001368">
    <property type="entry name" value="TNFR/NGFR_Cys_rich_reg"/>
</dbReference>
<dbReference type="PROSITE" id="PS50050">
    <property type="entry name" value="TNFR_NGFR_2"/>
    <property type="match status" value="1"/>
</dbReference>
<comment type="caution">
    <text evidence="11">The sequence shown here is derived from an EMBL/GenBank/DDBJ whole genome shotgun (WGS) entry which is preliminary data.</text>
</comment>
<dbReference type="Proteomes" id="UP000314294">
    <property type="component" value="Unassembled WGS sequence"/>
</dbReference>
<dbReference type="PANTHER" id="PTHR23097">
    <property type="entry name" value="TUMOR NECROSIS FACTOR RECEPTOR SUPERFAMILY MEMBER"/>
    <property type="match status" value="1"/>
</dbReference>
<sequence length="312" mass="32912">MLWSSLLPLALLLAARAARVAGVAAPPPPPTYRDTDPVTGHSVECARCAPGNYLRSSCTATRGSVCAPCPSGSFTELWNYIGKCLRCGVCGRDQVATTPCAADSDCRCACRPGYFKREHGMCHRHRECPTGQGVLSKGSPDRDTACGACSNGTFSAAVSAHAGCAAHAACGAAGERMLLSGGSWHDSVCTSCRSRAGGDYLREILPSFFVHQKIHARRLRRILHRLPPSGAKRGAAGLDPSDLRGRIDAWAATATAAQIREVPAVLTRTGADGAGERLRNKLQRIDSNLKELCGPSNEVGEVEGSRRAETTA</sequence>
<evidence type="ECO:0000256" key="3">
    <source>
        <dbReference type="ARBA" id="ARBA00022703"/>
    </source>
</evidence>
<dbReference type="GO" id="GO:0005576">
    <property type="term" value="C:extracellular region"/>
    <property type="evidence" value="ECO:0007669"/>
    <property type="project" value="UniProtKB-SubCell"/>
</dbReference>
<dbReference type="InterPro" id="IPR048522">
    <property type="entry name" value="Death_3_fish"/>
</dbReference>
<proteinExistence type="predicted"/>
<keyword evidence="7" id="KW-0325">Glycoprotein</keyword>
<name>A0A4Z2EPJ2_9TELE</name>
<reference evidence="11 12" key="1">
    <citation type="submission" date="2019-03" db="EMBL/GenBank/DDBJ databases">
        <title>First draft genome of Liparis tanakae, snailfish: a comprehensive survey of snailfish specific genes.</title>
        <authorList>
            <person name="Kim W."/>
            <person name="Song I."/>
            <person name="Jeong J.-H."/>
            <person name="Kim D."/>
            <person name="Kim S."/>
            <person name="Ryu S."/>
            <person name="Song J.Y."/>
            <person name="Lee S.K."/>
        </authorList>
    </citation>
    <scope>NUCLEOTIDE SEQUENCE [LARGE SCALE GENOMIC DNA]</scope>
    <source>
        <tissue evidence="11">Muscle</tissue>
    </source>
</reference>
<evidence type="ECO:0000256" key="5">
    <source>
        <dbReference type="ARBA" id="ARBA00022737"/>
    </source>
</evidence>
<keyword evidence="5" id="KW-0677">Repeat</keyword>
<feature type="signal peptide" evidence="9">
    <location>
        <begin position="1"/>
        <end position="17"/>
    </location>
</feature>
<dbReference type="Pfam" id="PF21733">
    <property type="entry name" value="Death_3"/>
    <property type="match status" value="1"/>
</dbReference>
<dbReference type="SMART" id="SM00208">
    <property type="entry name" value="TNFR"/>
    <property type="match status" value="4"/>
</dbReference>
<dbReference type="Pfam" id="PF00020">
    <property type="entry name" value="TNFR_c6"/>
    <property type="match status" value="2"/>
</dbReference>
<evidence type="ECO:0000256" key="2">
    <source>
        <dbReference type="ARBA" id="ARBA00022525"/>
    </source>
</evidence>
<dbReference type="GO" id="GO:0006915">
    <property type="term" value="P:apoptotic process"/>
    <property type="evidence" value="ECO:0007669"/>
    <property type="project" value="UniProtKB-KW"/>
</dbReference>
<dbReference type="PROSITE" id="PS00652">
    <property type="entry name" value="TNFR_NGFR_1"/>
    <property type="match status" value="1"/>
</dbReference>
<dbReference type="PANTHER" id="PTHR23097:SF116">
    <property type="entry name" value="TUMOR NECROSIS FACTOR RECEPTOR SUPERFAMILY MEMBER 6B"/>
    <property type="match status" value="1"/>
</dbReference>
<dbReference type="Gene3D" id="2.10.50.10">
    <property type="entry name" value="Tumor Necrosis Factor Receptor, subunit A, domain 2"/>
    <property type="match status" value="2"/>
</dbReference>
<feature type="disulfide bond" evidence="8">
    <location>
        <begin position="87"/>
        <end position="100"/>
    </location>
</feature>
<dbReference type="SUPFAM" id="SSF57586">
    <property type="entry name" value="TNF receptor-like"/>
    <property type="match status" value="2"/>
</dbReference>
<evidence type="ECO:0000256" key="8">
    <source>
        <dbReference type="PROSITE-ProRule" id="PRU00206"/>
    </source>
</evidence>
<evidence type="ECO:0000313" key="12">
    <source>
        <dbReference type="Proteomes" id="UP000314294"/>
    </source>
</evidence>
<evidence type="ECO:0000259" key="10">
    <source>
        <dbReference type="PROSITE" id="PS50050"/>
    </source>
</evidence>
<accession>A0A4Z2EPJ2</accession>
<protein>
    <submittedName>
        <fullName evidence="11">Tumor necrosis factor receptor superfamily member 11B</fullName>
    </submittedName>
</protein>
<evidence type="ECO:0000256" key="7">
    <source>
        <dbReference type="ARBA" id="ARBA00023180"/>
    </source>
</evidence>
<gene>
    <name evidence="11" type="primary">Tnfrsf11b</name>
    <name evidence="11" type="ORF">EYF80_059125</name>
</gene>
<comment type="subcellular location">
    <subcellularLocation>
        <location evidence="1">Secreted</location>
    </subcellularLocation>
</comment>
<evidence type="ECO:0000313" key="11">
    <source>
        <dbReference type="EMBL" id="TNN30723.1"/>
    </source>
</evidence>
<evidence type="ECO:0000256" key="9">
    <source>
        <dbReference type="SAM" id="SignalP"/>
    </source>
</evidence>
<dbReference type="OrthoDB" id="9990004at2759"/>
<feature type="chain" id="PRO_5021339521" evidence="9">
    <location>
        <begin position="18"/>
        <end position="312"/>
    </location>
</feature>
<keyword evidence="12" id="KW-1185">Reference proteome</keyword>
<keyword evidence="3" id="KW-0053">Apoptosis</keyword>
<dbReference type="InterPro" id="IPR052459">
    <property type="entry name" value="TNFRSF_decoy_receptor"/>
</dbReference>
<keyword evidence="2" id="KW-0964">Secreted</keyword>
<evidence type="ECO:0000256" key="6">
    <source>
        <dbReference type="ARBA" id="ARBA00023157"/>
    </source>
</evidence>
<dbReference type="AlphaFoldDB" id="A0A4Z2EPJ2"/>
<organism evidence="11 12">
    <name type="scientific">Liparis tanakae</name>
    <name type="common">Tanaka's snailfish</name>
    <dbReference type="NCBI Taxonomy" id="230148"/>
    <lineage>
        <taxon>Eukaryota</taxon>
        <taxon>Metazoa</taxon>
        <taxon>Chordata</taxon>
        <taxon>Craniata</taxon>
        <taxon>Vertebrata</taxon>
        <taxon>Euteleostomi</taxon>
        <taxon>Actinopterygii</taxon>
        <taxon>Neopterygii</taxon>
        <taxon>Teleostei</taxon>
        <taxon>Neoteleostei</taxon>
        <taxon>Acanthomorphata</taxon>
        <taxon>Eupercaria</taxon>
        <taxon>Perciformes</taxon>
        <taxon>Cottioidei</taxon>
        <taxon>Cottales</taxon>
        <taxon>Liparidae</taxon>
        <taxon>Liparis</taxon>
    </lineage>
</organism>
<keyword evidence="4 9" id="KW-0732">Signal</keyword>
<keyword evidence="11" id="KW-0675">Receptor</keyword>
<dbReference type="EMBL" id="SRLO01004186">
    <property type="protein sequence ID" value="TNN30723.1"/>
    <property type="molecule type" value="Genomic_DNA"/>
</dbReference>
<evidence type="ECO:0000256" key="1">
    <source>
        <dbReference type="ARBA" id="ARBA00004613"/>
    </source>
</evidence>
<feature type="domain" description="TNFR-Cys" evidence="10">
    <location>
        <begin position="68"/>
        <end position="108"/>
    </location>
</feature>
<feature type="disulfide bond" evidence="8">
    <location>
        <begin position="69"/>
        <end position="84"/>
    </location>
</feature>
<keyword evidence="6 8" id="KW-1015">Disulfide bond</keyword>